<dbReference type="Proteomes" id="UP000431304">
    <property type="component" value="Unassembled WGS sequence"/>
</dbReference>
<comment type="caution">
    <text evidence="1">The sequence shown here is derived from an EMBL/GenBank/DDBJ whole genome shotgun (WGS) entry which is preliminary data.</text>
</comment>
<proteinExistence type="predicted"/>
<reference evidence="1 2" key="1">
    <citation type="journal article" date="2019" name="Nat. Med.">
        <title>A library of human gut bacterial isolates paired with longitudinal multiomics data enables mechanistic microbiome research.</title>
        <authorList>
            <person name="Poyet M."/>
            <person name="Groussin M."/>
            <person name="Gibbons S.M."/>
            <person name="Avila-Pacheco J."/>
            <person name="Jiang X."/>
            <person name="Kearney S.M."/>
            <person name="Perrotta A.R."/>
            <person name="Berdy B."/>
            <person name="Zhao S."/>
            <person name="Lieberman T.D."/>
            <person name="Swanson P.K."/>
            <person name="Smith M."/>
            <person name="Roesemann S."/>
            <person name="Alexander J.E."/>
            <person name="Rich S.A."/>
            <person name="Livny J."/>
            <person name="Vlamakis H."/>
            <person name="Clish C."/>
            <person name="Bullock K."/>
            <person name="Deik A."/>
            <person name="Scott J."/>
            <person name="Pierce K.A."/>
            <person name="Xavier R.J."/>
            <person name="Alm E.J."/>
        </authorList>
    </citation>
    <scope>NUCLEOTIDE SEQUENCE [LARGE SCALE GENOMIC DNA]</scope>
    <source>
        <strain evidence="1 2">BIOML-A3</strain>
    </source>
</reference>
<name>A0A844E2V9_EUBRA</name>
<sequence>MIEIKKGTEPKELLEYRKKEFASYADMKGDVKEKVMKSLLSEQGHLCAYCMSRIDEGDGKHRATIEHCIQQAVTDEKERLNYKNMVAVCLGNRNAHSNEDKSCDAKRGSLKVDKQDMKKINVFDGRTLTDIKYASDGTIYSDDEDVNEDLNLRLNLNCEARRLKECRRQALSALHRNIAGKYPNKTAPKSYYQKLMDHYTEQREMKEPYSGILIYWLEKHI</sequence>
<dbReference type="AlphaFoldDB" id="A0A844E2V9"/>
<protein>
    <recommendedName>
        <fullName evidence="3">TIGR02646 family protein</fullName>
    </recommendedName>
</protein>
<organism evidence="1 2">
    <name type="scientific">Eubacterium ramulus</name>
    <dbReference type="NCBI Taxonomy" id="39490"/>
    <lineage>
        <taxon>Bacteria</taxon>
        <taxon>Bacillati</taxon>
        <taxon>Bacillota</taxon>
        <taxon>Clostridia</taxon>
        <taxon>Eubacteriales</taxon>
        <taxon>Eubacteriaceae</taxon>
        <taxon>Eubacterium</taxon>
    </lineage>
</organism>
<gene>
    <name evidence="1" type="ORF">GKE72_16175</name>
</gene>
<evidence type="ECO:0000313" key="2">
    <source>
        <dbReference type="Proteomes" id="UP000431304"/>
    </source>
</evidence>
<dbReference type="EMBL" id="WKRA01000072">
    <property type="protein sequence ID" value="MSD17552.1"/>
    <property type="molecule type" value="Genomic_DNA"/>
</dbReference>
<evidence type="ECO:0008006" key="3">
    <source>
        <dbReference type="Google" id="ProtNLM"/>
    </source>
</evidence>
<evidence type="ECO:0000313" key="1">
    <source>
        <dbReference type="EMBL" id="MSD17552.1"/>
    </source>
</evidence>
<dbReference type="RefSeq" id="WP_129900439.1">
    <property type="nucleotide sequence ID" value="NZ_RCYH01000032.1"/>
</dbReference>
<accession>A0A844E2V9</accession>